<organism evidence="2 3">
    <name type="scientific">Xenoophorus captivus</name>
    <dbReference type="NCBI Taxonomy" id="1517983"/>
    <lineage>
        <taxon>Eukaryota</taxon>
        <taxon>Metazoa</taxon>
        <taxon>Chordata</taxon>
        <taxon>Craniata</taxon>
        <taxon>Vertebrata</taxon>
        <taxon>Euteleostomi</taxon>
        <taxon>Actinopterygii</taxon>
        <taxon>Neopterygii</taxon>
        <taxon>Teleostei</taxon>
        <taxon>Neoteleostei</taxon>
        <taxon>Acanthomorphata</taxon>
        <taxon>Ovalentaria</taxon>
        <taxon>Atherinomorphae</taxon>
        <taxon>Cyprinodontiformes</taxon>
        <taxon>Goodeidae</taxon>
        <taxon>Xenoophorus</taxon>
    </lineage>
</organism>
<name>A0ABV0QQN9_9TELE</name>
<sequence>MLLPDISCTCSCGLMEEPASMEGCLSLSHFDICPSVCLSTHPDLGHSDPPVLPEGSSDFPTPTPEAALSKCSKNIQKMYLEGHPDQMNLLNSISMQRSRRSTLSSCWMLELLIIISKAEPDHPTEETHSSCLDPGSGPFSHDPYLRNIV</sequence>
<feature type="region of interest" description="Disordered" evidence="1">
    <location>
        <begin position="121"/>
        <end position="143"/>
    </location>
</feature>
<keyword evidence="3" id="KW-1185">Reference proteome</keyword>
<gene>
    <name evidence="2" type="ORF">XENOCAPTIV_008620</name>
</gene>
<proteinExistence type="predicted"/>
<reference evidence="2 3" key="1">
    <citation type="submission" date="2021-06" db="EMBL/GenBank/DDBJ databases">
        <authorList>
            <person name="Palmer J.M."/>
        </authorList>
    </citation>
    <scope>NUCLEOTIDE SEQUENCE [LARGE SCALE GENOMIC DNA]</scope>
    <source>
        <strain evidence="2 3">XC_2019</strain>
        <tissue evidence="2">Muscle</tissue>
    </source>
</reference>
<evidence type="ECO:0000256" key="1">
    <source>
        <dbReference type="SAM" id="MobiDB-lite"/>
    </source>
</evidence>
<comment type="caution">
    <text evidence="2">The sequence shown here is derived from an EMBL/GenBank/DDBJ whole genome shotgun (WGS) entry which is preliminary data.</text>
</comment>
<dbReference type="Proteomes" id="UP001434883">
    <property type="component" value="Unassembled WGS sequence"/>
</dbReference>
<dbReference type="EMBL" id="JAHRIN010018820">
    <property type="protein sequence ID" value="MEQ2198152.1"/>
    <property type="molecule type" value="Genomic_DNA"/>
</dbReference>
<accession>A0ABV0QQN9</accession>
<evidence type="ECO:0000313" key="2">
    <source>
        <dbReference type="EMBL" id="MEQ2198152.1"/>
    </source>
</evidence>
<evidence type="ECO:0000313" key="3">
    <source>
        <dbReference type="Proteomes" id="UP001434883"/>
    </source>
</evidence>
<protein>
    <submittedName>
        <fullName evidence="2">Uncharacterized protein</fullName>
    </submittedName>
</protein>